<dbReference type="AlphaFoldDB" id="S2RCI3"/>
<accession>S2RCI3</accession>
<evidence type="ECO:0000313" key="1">
    <source>
        <dbReference type="EMBL" id="EPC69196.1"/>
    </source>
</evidence>
<proteinExistence type="predicted"/>
<protein>
    <submittedName>
        <fullName evidence="1">Exodeoxyribonuclease VII large subunit</fullName>
        <ecNumber evidence="1">3.1.11.6</ecNumber>
    </submittedName>
</protein>
<dbReference type="GO" id="GO:0008855">
    <property type="term" value="F:exodeoxyribonuclease VII activity"/>
    <property type="evidence" value="ECO:0007669"/>
    <property type="project" value="UniProtKB-EC"/>
</dbReference>
<keyword evidence="1" id="KW-0378">Hydrolase</keyword>
<dbReference type="Proteomes" id="UP000014243">
    <property type="component" value="Unassembled WGS sequence"/>
</dbReference>
<sequence length="27" mass="3138">MVDASQYLSVTALTQYLKRKFDADPYL</sequence>
<gene>
    <name evidence="1" type="primary">xseA</name>
    <name evidence="1" type="ORF">Lpp126_18527</name>
</gene>
<reference evidence="1 2" key="1">
    <citation type="journal article" date="2013" name="PLoS ONE">
        <title>Lactobacillus paracasei comparative genomics: towards species pan-genome definition and exploitation of diversity.</title>
        <authorList>
            <person name="Smokvina T."/>
            <person name="Wels M."/>
            <person name="Polka J."/>
            <person name="Chervaux C."/>
            <person name="Brisse S."/>
            <person name="Boekhorst J."/>
            <person name="van Hylckama Vlieg J.E."/>
            <person name="Siezen R.J."/>
        </authorList>
    </citation>
    <scope>NUCLEOTIDE SEQUENCE [LARGE SCALE GENOMIC DNA]</scope>
    <source>
        <strain evidence="1 2">Lpp126</strain>
    </source>
</reference>
<dbReference type="EMBL" id="ANKC01001315">
    <property type="protein sequence ID" value="EPC69196.1"/>
    <property type="molecule type" value="Genomic_DNA"/>
</dbReference>
<comment type="caution">
    <text evidence="1">The sequence shown here is derived from an EMBL/GenBank/DDBJ whole genome shotgun (WGS) entry which is preliminary data.</text>
</comment>
<name>S2RCI3_LACPA</name>
<feature type="non-terminal residue" evidence="1">
    <location>
        <position position="27"/>
    </location>
</feature>
<dbReference type="EC" id="3.1.11.6" evidence="1"/>
<evidence type="ECO:0000313" key="2">
    <source>
        <dbReference type="Proteomes" id="UP000014243"/>
    </source>
</evidence>
<organism evidence="1 2">
    <name type="scientific">Lacticaseibacillus paracasei subsp. paracasei Lpp126</name>
    <dbReference type="NCBI Taxonomy" id="1256206"/>
    <lineage>
        <taxon>Bacteria</taxon>
        <taxon>Bacillati</taxon>
        <taxon>Bacillota</taxon>
        <taxon>Bacilli</taxon>
        <taxon>Lactobacillales</taxon>
        <taxon>Lactobacillaceae</taxon>
        <taxon>Lacticaseibacillus</taxon>
    </lineage>
</organism>